<keyword evidence="3" id="KW-1185">Reference proteome</keyword>
<protein>
    <submittedName>
        <fullName evidence="2">Uncharacterized protein</fullName>
    </submittedName>
</protein>
<name>J3LD06_ORYBR</name>
<reference evidence="2" key="1">
    <citation type="submission" date="2013-04" db="UniProtKB">
        <authorList>
            <consortium name="EnsemblPlants"/>
        </authorList>
    </citation>
    <scope>IDENTIFICATION</scope>
</reference>
<evidence type="ECO:0000313" key="3">
    <source>
        <dbReference type="Proteomes" id="UP000006038"/>
    </source>
</evidence>
<dbReference type="AlphaFoldDB" id="J3LD06"/>
<evidence type="ECO:0000313" key="2">
    <source>
        <dbReference type="EnsemblPlants" id="OB02G25230.1"/>
    </source>
</evidence>
<dbReference type="Proteomes" id="UP000006038">
    <property type="component" value="Unassembled WGS sequence"/>
</dbReference>
<sequence>MLCLIWVLGVIDLEEVPRPRRLEVPPPVPPEIVSRAAGSPAAWKPHRPHRREPSRVTAAPPGLVDRAADPYRFWQCTGEKREKDGEEVRASGRECVRSLGRPIR</sequence>
<dbReference type="HOGENOM" id="CLU_2254275_0_0_1"/>
<dbReference type="Gramene" id="OB02G25230.1">
    <property type="protein sequence ID" value="OB02G25230.1"/>
    <property type="gene ID" value="OB02G25230"/>
</dbReference>
<organism evidence="2">
    <name type="scientific">Oryza brachyantha</name>
    <name type="common">malo sina</name>
    <dbReference type="NCBI Taxonomy" id="4533"/>
    <lineage>
        <taxon>Eukaryota</taxon>
        <taxon>Viridiplantae</taxon>
        <taxon>Streptophyta</taxon>
        <taxon>Embryophyta</taxon>
        <taxon>Tracheophyta</taxon>
        <taxon>Spermatophyta</taxon>
        <taxon>Magnoliopsida</taxon>
        <taxon>Liliopsida</taxon>
        <taxon>Poales</taxon>
        <taxon>Poaceae</taxon>
        <taxon>BOP clade</taxon>
        <taxon>Oryzoideae</taxon>
        <taxon>Oryzeae</taxon>
        <taxon>Oryzinae</taxon>
        <taxon>Oryza</taxon>
    </lineage>
</organism>
<evidence type="ECO:0000256" key="1">
    <source>
        <dbReference type="SAM" id="MobiDB-lite"/>
    </source>
</evidence>
<feature type="region of interest" description="Disordered" evidence="1">
    <location>
        <begin position="20"/>
        <end position="62"/>
    </location>
</feature>
<dbReference type="EnsemblPlants" id="OB02G25230.1">
    <property type="protein sequence ID" value="OB02G25230.1"/>
    <property type="gene ID" value="OB02G25230"/>
</dbReference>
<proteinExistence type="predicted"/>
<accession>J3LD06</accession>